<feature type="region of interest" description="Disordered" evidence="1">
    <location>
        <begin position="58"/>
        <end position="205"/>
    </location>
</feature>
<evidence type="ECO:0000313" key="3">
    <source>
        <dbReference type="EMBL" id="JAG03073.1"/>
    </source>
</evidence>
<name>A0A0A9W9B8_LYGHE</name>
<reference evidence="3" key="2">
    <citation type="submission" date="2014-07" db="EMBL/GenBank/DDBJ databases">
        <authorList>
            <person name="Hull J."/>
        </authorList>
    </citation>
    <scope>NUCLEOTIDE SEQUENCE</scope>
</reference>
<evidence type="ECO:0000256" key="1">
    <source>
        <dbReference type="SAM" id="MobiDB-lite"/>
    </source>
</evidence>
<evidence type="ECO:0000313" key="2">
    <source>
        <dbReference type="EMBL" id="JAG03071.1"/>
    </source>
</evidence>
<protein>
    <submittedName>
        <fullName evidence="3">Uncharacterized protein</fullName>
    </submittedName>
</protein>
<feature type="region of interest" description="Disordered" evidence="1">
    <location>
        <begin position="218"/>
        <end position="251"/>
    </location>
</feature>
<sequence>MEGMIRRNAEVVAARRGRDDRDRISSGSSSYTTDRENSTKIKVDKLRDLEMKQKEIQMQKEQLLLDLERSSRRRSHRSSKHVGKPKEGKKVETDQEVETTTIDREVDDEANSKPKTKEEEKKPEVVESESDEEEQSTKKKPASKNKKGGEDEDQDDSTSEPKKDKKKKISESGDDDEVPVMKPAAKSTKPIKKKATSDSDDEPAPITASKVIFAALTQSDGDSESEILQESDYEEEEIVEEVAPVPKKKGK</sequence>
<accession>A0A0A9W9B8</accession>
<feature type="compositionally biased region" description="Basic and acidic residues" evidence="1">
    <location>
        <begin position="84"/>
        <end position="93"/>
    </location>
</feature>
<dbReference type="EMBL" id="GBHO01040531">
    <property type="protein sequence ID" value="JAG03073.1"/>
    <property type="molecule type" value="Transcribed_RNA"/>
</dbReference>
<feature type="compositionally biased region" description="Basic and acidic residues" evidence="1">
    <location>
        <begin position="110"/>
        <end position="125"/>
    </location>
</feature>
<feature type="compositionally biased region" description="Basic residues" evidence="1">
    <location>
        <begin position="71"/>
        <end position="83"/>
    </location>
</feature>
<feature type="region of interest" description="Disordered" evidence="1">
    <location>
        <begin position="1"/>
        <end position="40"/>
    </location>
</feature>
<gene>
    <name evidence="2" type="ORF">CM83_57515</name>
    <name evidence="3" type="ORF">CM83_57516</name>
</gene>
<organism evidence="3">
    <name type="scientific">Lygus hesperus</name>
    <name type="common">Western plant bug</name>
    <dbReference type="NCBI Taxonomy" id="30085"/>
    <lineage>
        <taxon>Eukaryota</taxon>
        <taxon>Metazoa</taxon>
        <taxon>Ecdysozoa</taxon>
        <taxon>Arthropoda</taxon>
        <taxon>Hexapoda</taxon>
        <taxon>Insecta</taxon>
        <taxon>Pterygota</taxon>
        <taxon>Neoptera</taxon>
        <taxon>Paraneoptera</taxon>
        <taxon>Hemiptera</taxon>
        <taxon>Heteroptera</taxon>
        <taxon>Panheteroptera</taxon>
        <taxon>Cimicomorpha</taxon>
        <taxon>Miridae</taxon>
        <taxon>Mirini</taxon>
        <taxon>Lygus</taxon>
    </lineage>
</organism>
<dbReference type="AlphaFoldDB" id="A0A0A9W9B8"/>
<dbReference type="EMBL" id="GBHO01040533">
    <property type="protein sequence ID" value="JAG03071.1"/>
    <property type="molecule type" value="Transcribed_RNA"/>
</dbReference>
<feature type="compositionally biased region" description="Acidic residues" evidence="1">
    <location>
        <begin position="221"/>
        <end position="240"/>
    </location>
</feature>
<reference evidence="3" key="1">
    <citation type="journal article" date="2014" name="PLoS ONE">
        <title>Transcriptome-Based Identification of ABC Transporters in the Western Tarnished Plant Bug Lygus hesperus.</title>
        <authorList>
            <person name="Hull J.J."/>
            <person name="Chaney K."/>
            <person name="Geib S.M."/>
            <person name="Fabrick J.A."/>
            <person name="Brent C.S."/>
            <person name="Walsh D."/>
            <person name="Lavine L.C."/>
        </authorList>
    </citation>
    <scope>NUCLEOTIDE SEQUENCE</scope>
</reference>
<proteinExistence type="predicted"/>